<dbReference type="PROSITE" id="PS51257">
    <property type="entry name" value="PROKAR_LIPOPROTEIN"/>
    <property type="match status" value="1"/>
</dbReference>
<reference evidence="7 8" key="1">
    <citation type="journal article" date="2016" name="Mol. Biol. Evol.">
        <title>Genome-Wide Survey of Gut Fungi (Harpellales) Reveals the First Horizontally Transferred Ubiquitin Gene from a Mosquito Host.</title>
        <authorList>
            <person name="Wang Y."/>
            <person name="White M.M."/>
            <person name="Kvist S."/>
            <person name="Moncalvo J.M."/>
        </authorList>
    </citation>
    <scope>NUCLEOTIDE SEQUENCE [LARGE SCALE GENOMIC DNA]</scope>
    <source>
        <strain evidence="7 8">ALG-7-W6</strain>
    </source>
</reference>
<evidence type="ECO:0000256" key="4">
    <source>
        <dbReference type="SAM" id="Phobius"/>
    </source>
</evidence>
<accession>A0A1R0GWM0</accession>
<dbReference type="PRINTS" id="PR00722">
    <property type="entry name" value="CHYMOTRYPSIN"/>
</dbReference>
<dbReference type="PROSITE" id="PS00135">
    <property type="entry name" value="TRYPSIN_SER"/>
    <property type="match status" value="1"/>
</dbReference>
<keyword evidence="8" id="KW-1185">Reference proteome</keyword>
<dbReference type="InterPro" id="IPR033116">
    <property type="entry name" value="TRYPSIN_SER"/>
</dbReference>
<dbReference type="SUPFAM" id="SSF50494">
    <property type="entry name" value="Trypsin-like serine proteases"/>
    <property type="match status" value="1"/>
</dbReference>
<organism evidence="7 8">
    <name type="scientific">Smittium mucronatum</name>
    <dbReference type="NCBI Taxonomy" id="133383"/>
    <lineage>
        <taxon>Eukaryota</taxon>
        <taxon>Fungi</taxon>
        <taxon>Fungi incertae sedis</taxon>
        <taxon>Zoopagomycota</taxon>
        <taxon>Kickxellomycotina</taxon>
        <taxon>Harpellomycetes</taxon>
        <taxon>Harpellales</taxon>
        <taxon>Legeriomycetaceae</taxon>
        <taxon>Smittium</taxon>
    </lineage>
</organism>
<evidence type="ECO:0000259" key="6">
    <source>
        <dbReference type="PROSITE" id="PS50240"/>
    </source>
</evidence>
<dbReference type="InterPro" id="IPR050430">
    <property type="entry name" value="Peptidase_S1"/>
</dbReference>
<dbReference type="PROSITE" id="PS00134">
    <property type="entry name" value="TRYPSIN_HIS"/>
    <property type="match status" value="1"/>
</dbReference>
<keyword evidence="3" id="KW-0720">Serine protease</keyword>
<keyword evidence="4" id="KW-0812">Transmembrane</keyword>
<feature type="chain" id="PRO_5012548329" evidence="5">
    <location>
        <begin position="20"/>
        <end position="364"/>
    </location>
</feature>
<dbReference type="InterPro" id="IPR018114">
    <property type="entry name" value="TRYPSIN_HIS"/>
</dbReference>
<name>A0A1R0GWM0_9FUNG</name>
<feature type="transmembrane region" description="Helical" evidence="4">
    <location>
        <begin position="347"/>
        <end position="363"/>
    </location>
</feature>
<gene>
    <name evidence="7" type="ORF">AYI68_g4608</name>
</gene>
<comment type="similarity">
    <text evidence="1">Belongs to the peptidase S1 family.</text>
</comment>
<evidence type="ECO:0000256" key="1">
    <source>
        <dbReference type="ARBA" id="ARBA00007664"/>
    </source>
</evidence>
<keyword evidence="5" id="KW-0732">Signal</keyword>
<dbReference type="AlphaFoldDB" id="A0A1R0GWM0"/>
<keyword evidence="3" id="KW-0378">Hydrolase</keyword>
<dbReference type="Gene3D" id="2.40.10.10">
    <property type="entry name" value="Trypsin-like serine proteases"/>
    <property type="match status" value="1"/>
</dbReference>
<evidence type="ECO:0000313" key="7">
    <source>
        <dbReference type="EMBL" id="OLY81289.1"/>
    </source>
</evidence>
<feature type="signal peptide" evidence="5">
    <location>
        <begin position="1"/>
        <end position="19"/>
    </location>
</feature>
<dbReference type="OrthoDB" id="6380398at2759"/>
<dbReference type="Proteomes" id="UP000187455">
    <property type="component" value="Unassembled WGS sequence"/>
</dbReference>
<evidence type="ECO:0000256" key="2">
    <source>
        <dbReference type="ARBA" id="ARBA00023157"/>
    </source>
</evidence>
<dbReference type="SMART" id="SM00020">
    <property type="entry name" value="Tryp_SPc"/>
    <property type="match status" value="1"/>
</dbReference>
<dbReference type="PROSITE" id="PS50240">
    <property type="entry name" value="TRYPSIN_DOM"/>
    <property type="match status" value="1"/>
</dbReference>
<keyword evidence="4" id="KW-1133">Transmembrane helix</keyword>
<dbReference type="InterPro" id="IPR043504">
    <property type="entry name" value="Peptidase_S1_PA_chymotrypsin"/>
</dbReference>
<keyword evidence="3 7" id="KW-0645">Protease</keyword>
<dbReference type="InterPro" id="IPR001254">
    <property type="entry name" value="Trypsin_dom"/>
</dbReference>
<comment type="caution">
    <text evidence="7">The sequence shown here is derived from an EMBL/GenBank/DDBJ whole genome shotgun (WGS) entry which is preliminary data.</text>
</comment>
<dbReference type="CDD" id="cd00190">
    <property type="entry name" value="Tryp_SPc"/>
    <property type="match status" value="1"/>
</dbReference>
<dbReference type="GO" id="GO:0006508">
    <property type="term" value="P:proteolysis"/>
    <property type="evidence" value="ECO:0007669"/>
    <property type="project" value="UniProtKB-KW"/>
</dbReference>
<dbReference type="InterPro" id="IPR009003">
    <property type="entry name" value="Peptidase_S1_PA"/>
</dbReference>
<dbReference type="PANTHER" id="PTHR24276">
    <property type="entry name" value="POLYSERASE-RELATED"/>
    <property type="match status" value="1"/>
</dbReference>
<feature type="domain" description="Peptidase S1" evidence="6">
    <location>
        <begin position="44"/>
        <end position="295"/>
    </location>
</feature>
<dbReference type="Pfam" id="PF00089">
    <property type="entry name" value="Trypsin"/>
    <property type="match status" value="1"/>
</dbReference>
<evidence type="ECO:0000313" key="8">
    <source>
        <dbReference type="Proteomes" id="UP000187455"/>
    </source>
</evidence>
<proteinExistence type="inferred from homology"/>
<dbReference type="EMBL" id="LSSL01002609">
    <property type="protein sequence ID" value="OLY81289.1"/>
    <property type="molecule type" value="Genomic_DNA"/>
</dbReference>
<dbReference type="PANTHER" id="PTHR24276:SF91">
    <property type="entry name" value="AT26814P-RELATED"/>
    <property type="match status" value="1"/>
</dbReference>
<dbReference type="InterPro" id="IPR001314">
    <property type="entry name" value="Peptidase_S1A"/>
</dbReference>
<dbReference type="GO" id="GO:0004252">
    <property type="term" value="F:serine-type endopeptidase activity"/>
    <property type="evidence" value="ECO:0007669"/>
    <property type="project" value="InterPro"/>
</dbReference>
<evidence type="ECO:0000256" key="3">
    <source>
        <dbReference type="RuleBase" id="RU363034"/>
    </source>
</evidence>
<dbReference type="STRING" id="133383.A0A1R0GWM0"/>
<keyword evidence="2" id="KW-1015">Disulfide bond</keyword>
<protein>
    <submittedName>
        <fullName evidence="7">Serine protease 55</fullName>
    </submittedName>
</protein>
<keyword evidence="4" id="KW-0472">Membrane</keyword>
<evidence type="ECO:0000256" key="5">
    <source>
        <dbReference type="SAM" id="SignalP"/>
    </source>
</evidence>
<sequence>MKFTFTFLFPLIIACFSKADQQNSTDISDVLLRFKQKISSSFKIVNGTIANFKEFPYAVFIYADLDDSGYACTGSLIGKGVIMTAAHCLYDDLGFKTRASSIYVSVGSASNILGNPNIYKASLTIPHQRFSYRSLGNDIGLIRYVPSSFGSSSYAKIYSSKVSDDLPAKAAGWGVTSNDDIDSDDNLPPDLLMSTPIQISSSNICSTLYSPWTSNDGNQICTTIVDGQDTCFGDSGGPLAYSGVTPMPIIGITSFGLSESYDPASKKKFKCGSVDGVGFYTHAINYIDWISDNTGIDKKNLIYYDSAVNQSSDEEQDAFISPSDDPEISVSVKSVYPQINSSALPPFNYFISFFTLIISIIYLV</sequence>